<keyword evidence="1" id="KW-0175">Coiled coil</keyword>
<proteinExistence type="predicted"/>
<organism evidence="2 3">
    <name type="scientific">Rotaria socialis</name>
    <dbReference type="NCBI Taxonomy" id="392032"/>
    <lineage>
        <taxon>Eukaryota</taxon>
        <taxon>Metazoa</taxon>
        <taxon>Spiralia</taxon>
        <taxon>Gnathifera</taxon>
        <taxon>Rotifera</taxon>
        <taxon>Eurotatoria</taxon>
        <taxon>Bdelloidea</taxon>
        <taxon>Philodinida</taxon>
        <taxon>Philodinidae</taxon>
        <taxon>Rotaria</taxon>
    </lineage>
</organism>
<dbReference type="AlphaFoldDB" id="A0A821ZW23"/>
<name>A0A821ZW23_9BILA</name>
<evidence type="ECO:0000313" key="2">
    <source>
        <dbReference type="EMBL" id="CAF4987287.1"/>
    </source>
</evidence>
<feature type="non-terminal residue" evidence="2">
    <location>
        <position position="1"/>
    </location>
</feature>
<comment type="caution">
    <text evidence="2">The sequence shown here is derived from an EMBL/GenBank/DDBJ whole genome shotgun (WGS) entry which is preliminary data.</text>
</comment>
<dbReference type="EMBL" id="CAJOBR010029675">
    <property type="protein sequence ID" value="CAF4987287.1"/>
    <property type="molecule type" value="Genomic_DNA"/>
</dbReference>
<sequence length="182" mass="20317">MTKKDAAKKATMEIHRKKQGLLEEQIQQQKTLLKKLETAETHAEKESIRALMKQINSTIIKIKDSLSITPPIKASSTTVPAKSTTAPPATKISQQDVLKQRAQILQKQLESLRAKTSADMRRAMSNTLGQPSLNFAHVLNDNDSTIKSSSDSISKLIEQTQSQITIKNVKDLPKNELEEFLK</sequence>
<reference evidence="2" key="1">
    <citation type="submission" date="2021-02" db="EMBL/GenBank/DDBJ databases">
        <authorList>
            <person name="Nowell W R."/>
        </authorList>
    </citation>
    <scope>NUCLEOTIDE SEQUENCE</scope>
</reference>
<dbReference type="Proteomes" id="UP000663848">
    <property type="component" value="Unassembled WGS sequence"/>
</dbReference>
<feature type="coiled-coil region" evidence="1">
    <location>
        <begin position="19"/>
        <end position="46"/>
    </location>
</feature>
<accession>A0A821ZW23</accession>
<evidence type="ECO:0000313" key="3">
    <source>
        <dbReference type="Proteomes" id="UP000663848"/>
    </source>
</evidence>
<evidence type="ECO:0000256" key="1">
    <source>
        <dbReference type="SAM" id="Coils"/>
    </source>
</evidence>
<gene>
    <name evidence="2" type="ORF">QYT958_LOCUS36739</name>
</gene>
<protein>
    <submittedName>
        <fullName evidence="2">Uncharacterized protein</fullName>
    </submittedName>
</protein>